<reference evidence="2" key="1">
    <citation type="submission" date="2022-01" db="EMBL/GenBank/DDBJ databases">
        <authorList>
            <person name="King R."/>
        </authorList>
    </citation>
    <scope>NUCLEOTIDE SEQUENCE</scope>
</reference>
<dbReference type="OrthoDB" id="6728421at2759"/>
<dbReference type="AlphaFoldDB" id="A0A9N9X5W8"/>
<gene>
    <name evidence="2" type="ORF">PHAECO_LOCUS13128</name>
</gene>
<feature type="region of interest" description="Disordered" evidence="1">
    <location>
        <begin position="14"/>
        <end position="60"/>
    </location>
</feature>
<organism evidence="2 3">
    <name type="scientific">Phaedon cochleariae</name>
    <name type="common">Mustard beetle</name>
    <dbReference type="NCBI Taxonomy" id="80249"/>
    <lineage>
        <taxon>Eukaryota</taxon>
        <taxon>Metazoa</taxon>
        <taxon>Ecdysozoa</taxon>
        <taxon>Arthropoda</taxon>
        <taxon>Hexapoda</taxon>
        <taxon>Insecta</taxon>
        <taxon>Pterygota</taxon>
        <taxon>Neoptera</taxon>
        <taxon>Endopterygota</taxon>
        <taxon>Coleoptera</taxon>
        <taxon>Polyphaga</taxon>
        <taxon>Cucujiformia</taxon>
        <taxon>Chrysomeloidea</taxon>
        <taxon>Chrysomelidae</taxon>
        <taxon>Chrysomelinae</taxon>
        <taxon>Chrysomelini</taxon>
        <taxon>Phaedon</taxon>
    </lineage>
</organism>
<evidence type="ECO:0000313" key="2">
    <source>
        <dbReference type="EMBL" id="CAG9825725.1"/>
    </source>
</evidence>
<keyword evidence="3" id="KW-1185">Reference proteome</keyword>
<dbReference type="InterPro" id="IPR012337">
    <property type="entry name" value="RNaseH-like_sf"/>
</dbReference>
<evidence type="ECO:0000256" key="1">
    <source>
        <dbReference type="SAM" id="MobiDB-lite"/>
    </source>
</evidence>
<reference evidence="2" key="2">
    <citation type="submission" date="2022-10" db="EMBL/GenBank/DDBJ databases">
        <authorList>
            <consortium name="ENA_rothamsted_submissions"/>
            <consortium name="culmorum"/>
            <person name="King R."/>
        </authorList>
    </citation>
    <scope>NUCLEOTIDE SEQUENCE</scope>
</reference>
<name>A0A9N9X5W8_PHACE</name>
<evidence type="ECO:0008006" key="4">
    <source>
        <dbReference type="Google" id="ProtNLM"/>
    </source>
</evidence>
<dbReference type="Proteomes" id="UP001153737">
    <property type="component" value="Chromosome 9"/>
</dbReference>
<evidence type="ECO:0000313" key="3">
    <source>
        <dbReference type="Proteomes" id="UP001153737"/>
    </source>
</evidence>
<sequence>MVISAAEKLIANDDFGEMGNAGDSSDTTDDFIDFNEPEFQSKQTQSQHSQSTAENEKKKTSKIELELCKFLDDKKSGLSLLNDYPVIKRVFIRYNTCLPSSAPVERLFSFATIINSPRRNALTDGNFEKLVIMKANKVNQ</sequence>
<protein>
    <recommendedName>
        <fullName evidence="4">HAT C-terminal dimerisation domain-containing protein</fullName>
    </recommendedName>
</protein>
<feature type="compositionally biased region" description="Acidic residues" evidence="1">
    <location>
        <begin position="26"/>
        <end position="36"/>
    </location>
</feature>
<proteinExistence type="predicted"/>
<dbReference type="EMBL" id="OU896715">
    <property type="protein sequence ID" value="CAG9825725.1"/>
    <property type="molecule type" value="Genomic_DNA"/>
</dbReference>
<dbReference type="SUPFAM" id="SSF53098">
    <property type="entry name" value="Ribonuclease H-like"/>
    <property type="match status" value="1"/>
</dbReference>
<accession>A0A9N9X5W8</accession>
<feature type="compositionally biased region" description="Low complexity" evidence="1">
    <location>
        <begin position="40"/>
        <end position="52"/>
    </location>
</feature>